<proteinExistence type="predicted"/>
<reference evidence="2 3" key="1">
    <citation type="journal article" date="2024" name="G3 (Bethesda)">
        <title>Genome assembly of Hibiscus sabdariffa L. provides insights into metabolisms of medicinal natural products.</title>
        <authorList>
            <person name="Kim T."/>
        </authorList>
    </citation>
    <scope>NUCLEOTIDE SEQUENCE [LARGE SCALE GENOMIC DNA]</scope>
    <source>
        <strain evidence="2">TK-2024</strain>
        <tissue evidence="2">Old leaves</tissue>
    </source>
</reference>
<comment type="caution">
    <text evidence="2">The sequence shown here is derived from an EMBL/GenBank/DDBJ whole genome shotgun (WGS) entry which is preliminary data.</text>
</comment>
<evidence type="ECO:0000313" key="2">
    <source>
        <dbReference type="EMBL" id="KAK8529610.1"/>
    </source>
</evidence>
<protein>
    <submittedName>
        <fullName evidence="2">Uncharacterized protein</fullName>
    </submittedName>
</protein>
<organism evidence="2 3">
    <name type="scientific">Hibiscus sabdariffa</name>
    <name type="common">roselle</name>
    <dbReference type="NCBI Taxonomy" id="183260"/>
    <lineage>
        <taxon>Eukaryota</taxon>
        <taxon>Viridiplantae</taxon>
        <taxon>Streptophyta</taxon>
        <taxon>Embryophyta</taxon>
        <taxon>Tracheophyta</taxon>
        <taxon>Spermatophyta</taxon>
        <taxon>Magnoliopsida</taxon>
        <taxon>eudicotyledons</taxon>
        <taxon>Gunneridae</taxon>
        <taxon>Pentapetalae</taxon>
        <taxon>rosids</taxon>
        <taxon>malvids</taxon>
        <taxon>Malvales</taxon>
        <taxon>Malvaceae</taxon>
        <taxon>Malvoideae</taxon>
        <taxon>Hibiscus</taxon>
    </lineage>
</organism>
<name>A0ABR2D499_9ROSI</name>
<accession>A0ABR2D499</accession>
<evidence type="ECO:0000313" key="3">
    <source>
        <dbReference type="Proteomes" id="UP001472677"/>
    </source>
</evidence>
<evidence type="ECO:0000256" key="1">
    <source>
        <dbReference type="SAM" id="Coils"/>
    </source>
</evidence>
<dbReference type="Proteomes" id="UP001472677">
    <property type="component" value="Unassembled WGS sequence"/>
</dbReference>
<feature type="coiled-coil region" evidence="1">
    <location>
        <begin position="60"/>
        <end position="94"/>
    </location>
</feature>
<keyword evidence="1" id="KW-0175">Coiled coil</keyword>
<sequence length="178" mass="19978">MFMCANIQKGHEYDGNKKTEENLALAITTNSCAASCQNLVHEANMLLPLKEKHMGLMKSKEKFERQLGEIGISLREVEEEMKKLKSKLETANALLLIELTTQVESDKTVLTISKSQMPYQFETSLQGASTLKDKSLYEATVRGNMEGFFHQIEGDCHFQPSQPLRKLVASCGCRQVCS</sequence>
<gene>
    <name evidence="2" type="ORF">V6N12_060388</name>
</gene>
<dbReference type="EMBL" id="JBBPBM010000036">
    <property type="protein sequence ID" value="KAK8529610.1"/>
    <property type="molecule type" value="Genomic_DNA"/>
</dbReference>
<keyword evidence="3" id="KW-1185">Reference proteome</keyword>